<dbReference type="Gene3D" id="3.30.160.170">
    <property type="entry name" value="FlaG-like"/>
    <property type="match status" value="1"/>
</dbReference>
<reference evidence="2 3" key="1">
    <citation type="submission" date="2023-04" db="EMBL/GenBank/DDBJ databases">
        <title>Halomonas strains isolated from rhizosphere soil.</title>
        <authorList>
            <person name="Xu L."/>
            <person name="Sun J.-Q."/>
        </authorList>
    </citation>
    <scope>NUCLEOTIDE SEQUENCE [LARGE SCALE GENOMIC DNA]</scope>
    <source>
        <strain evidence="2 3">LN1S58</strain>
    </source>
</reference>
<protein>
    <submittedName>
        <fullName evidence="2">Flagellar protein FlaG</fullName>
    </submittedName>
</protein>
<sequence>MSSPLTDATSAPSTSPFNDLTPRQQVDRVLANLPAAGGALAQAESSSVALGRGELVEPIQRINEVMRHYGVQFELGEYASRVVTRIVDRESGEVIRQIPAEEVLKIAERLDEVQGRLVDLEV</sequence>
<evidence type="ECO:0000256" key="1">
    <source>
        <dbReference type="SAM" id="MobiDB-lite"/>
    </source>
</evidence>
<evidence type="ECO:0000313" key="2">
    <source>
        <dbReference type="EMBL" id="MDI5935160.1"/>
    </source>
</evidence>
<gene>
    <name evidence="2" type="ORF">QLQ84_15305</name>
</gene>
<dbReference type="InterPro" id="IPR035924">
    <property type="entry name" value="FlaG-like_sf"/>
</dbReference>
<keyword evidence="2" id="KW-0966">Cell projection</keyword>
<accession>A0ABT6VMD5</accession>
<dbReference type="PANTHER" id="PTHR37166">
    <property type="entry name" value="PROTEIN FLAG"/>
    <property type="match status" value="1"/>
</dbReference>
<dbReference type="SUPFAM" id="SSF160214">
    <property type="entry name" value="FlaG-like"/>
    <property type="match status" value="1"/>
</dbReference>
<dbReference type="InterPro" id="IPR005186">
    <property type="entry name" value="FlaG"/>
</dbReference>
<dbReference type="Pfam" id="PF03646">
    <property type="entry name" value="FlaG"/>
    <property type="match status" value="1"/>
</dbReference>
<comment type="caution">
    <text evidence="2">The sequence shown here is derived from an EMBL/GenBank/DDBJ whole genome shotgun (WGS) entry which is preliminary data.</text>
</comment>
<dbReference type="RefSeq" id="WP_282722610.1">
    <property type="nucleotide sequence ID" value="NZ_JASCQO010000041.1"/>
</dbReference>
<dbReference type="EMBL" id="JASCQO010000041">
    <property type="protein sequence ID" value="MDI5935160.1"/>
    <property type="molecule type" value="Genomic_DNA"/>
</dbReference>
<proteinExistence type="predicted"/>
<keyword evidence="2" id="KW-0282">Flagellum</keyword>
<keyword evidence="3" id="KW-1185">Reference proteome</keyword>
<organism evidence="2 3">
    <name type="scientific">Halomonas kalidii</name>
    <dbReference type="NCBI Taxonomy" id="3043293"/>
    <lineage>
        <taxon>Bacteria</taxon>
        <taxon>Pseudomonadati</taxon>
        <taxon>Pseudomonadota</taxon>
        <taxon>Gammaproteobacteria</taxon>
        <taxon>Oceanospirillales</taxon>
        <taxon>Halomonadaceae</taxon>
        <taxon>Halomonas</taxon>
    </lineage>
</organism>
<evidence type="ECO:0000313" key="3">
    <source>
        <dbReference type="Proteomes" id="UP001244242"/>
    </source>
</evidence>
<keyword evidence="2" id="KW-0969">Cilium</keyword>
<feature type="region of interest" description="Disordered" evidence="1">
    <location>
        <begin position="1"/>
        <end position="23"/>
    </location>
</feature>
<dbReference type="Proteomes" id="UP001244242">
    <property type="component" value="Unassembled WGS sequence"/>
</dbReference>
<name>A0ABT6VMD5_9GAMM</name>
<dbReference type="PANTHER" id="PTHR37166:SF1">
    <property type="entry name" value="PROTEIN FLAG"/>
    <property type="match status" value="1"/>
</dbReference>